<feature type="domain" description="Protein kinase" evidence="12">
    <location>
        <begin position="39"/>
        <end position="297"/>
    </location>
</feature>
<evidence type="ECO:0000256" key="9">
    <source>
        <dbReference type="ARBA" id="ARBA00048329"/>
    </source>
</evidence>
<keyword evidence="3" id="KW-0723">Serine/threonine-protein kinase</keyword>
<evidence type="ECO:0000256" key="2">
    <source>
        <dbReference type="ARBA" id="ARBA00012406"/>
    </source>
</evidence>
<keyword evidence="7 10" id="KW-0067">ATP-binding</keyword>
<keyword evidence="6" id="KW-0418">Kinase</keyword>
<dbReference type="AlphaFoldDB" id="A0A8S1J8J9"/>
<evidence type="ECO:0000256" key="5">
    <source>
        <dbReference type="ARBA" id="ARBA00022741"/>
    </source>
</evidence>
<comment type="caution">
    <text evidence="13">The sequence shown here is derived from an EMBL/GenBank/DDBJ whole genome shotgun (WGS) entry which is preliminary data.</text>
</comment>
<dbReference type="Gene3D" id="1.10.510.10">
    <property type="entry name" value="Transferase(Phosphotransferase) domain 1"/>
    <property type="match status" value="1"/>
</dbReference>
<name>A0A8S1J8J9_9CHLO</name>
<feature type="region of interest" description="Disordered" evidence="11">
    <location>
        <begin position="371"/>
        <end position="451"/>
    </location>
</feature>
<dbReference type="InterPro" id="IPR011009">
    <property type="entry name" value="Kinase-like_dom_sf"/>
</dbReference>
<protein>
    <recommendedName>
        <fullName evidence="2">mitogen-activated protein kinase kinase kinase</fullName>
        <ecNumber evidence="2">2.7.11.25</ecNumber>
    </recommendedName>
</protein>
<dbReference type="InterPro" id="IPR000225">
    <property type="entry name" value="Armadillo"/>
</dbReference>
<evidence type="ECO:0000256" key="8">
    <source>
        <dbReference type="ARBA" id="ARBA00047559"/>
    </source>
</evidence>
<keyword evidence="4" id="KW-0808">Transferase</keyword>
<accession>A0A8S1J8J9</accession>
<keyword evidence="14" id="KW-1185">Reference proteome</keyword>
<dbReference type="SMART" id="SM00185">
    <property type="entry name" value="ARM"/>
    <property type="match status" value="3"/>
</dbReference>
<dbReference type="PANTHER" id="PTHR48016">
    <property type="entry name" value="MAP KINASE KINASE KINASE SSK2-RELATED-RELATED"/>
    <property type="match status" value="1"/>
</dbReference>
<feature type="region of interest" description="Disordered" evidence="11">
    <location>
        <begin position="1"/>
        <end position="31"/>
    </location>
</feature>
<evidence type="ECO:0000256" key="11">
    <source>
        <dbReference type="SAM" id="MobiDB-lite"/>
    </source>
</evidence>
<evidence type="ECO:0000256" key="4">
    <source>
        <dbReference type="ARBA" id="ARBA00022679"/>
    </source>
</evidence>
<dbReference type="PANTHER" id="PTHR48016:SF4">
    <property type="entry name" value="PROTEIN KINASE DOMAIN-CONTAINING PROTEIN"/>
    <property type="match status" value="1"/>
</dbReference>
<dbReference type="InterPro" id="IPR008271">
    <property type="entry name" value="Ser/Thr_kinase_AS"/>
</dbReference>
<sequence length="1149" mass="126495">MPESPPSPSPIPGLLKGPAPSGKLPSRSSTPQSVLADRYVLGSELGKGAHGHVYKALDKKSGSFVAVKQISLAGVPKDNLSSVMAEIDLLKDLNHRNIVKYFDSIKTRNHLYIVLEYMENGSLANVIKPSNFGAFPEHLVSVYIAQVLEGLKYLHEQGVVHRDIKGANILTTKEGLVKLADFGVAAKLTEKGNELVDHYDAVAGSPYWMAPEIIEMTSVGPAADVWSLGCLVVELLTGYPPYFDCQPIQALYKIVQDDCPPFPEHISPLLDDFLIQCFHKEPAKRATAAILLEHGWIQHHNRTLKATWNRSKSLRSHKASNDDTRASVSVVVERILQHQNEMQDQYLDPEQTPSPEATQSPVPVLRTGQAADNAVRDSATTISARQAEGDEEEEEGEDEEGYYSTERYQLDPQDGHLDANEPGCSETDGNSGMQRQGSAGRLASTSGLQLLGGGSSRQIPLATCLLGQHSRGDDFGSQHHDNVLSAGTVVSAANLQWPNGRVQMYTQPSIASVSASGLVDATLDVDTGRQEAVEMRRLVTGLRPYLAPTQVAAETANLVQLLNSNPGKKPVFLTEGGPVVIVELLNTKDLKVLEVALELVNVLCTGDPRTLESLCVVGLAPIVFRYASASYPARIRHQAARFVHLMCHSSIHTVELFVACQGIPTLACLFEEGVQDNMHLVETGLACVWRLIDVHGPPATKNLCRLFATTDLPHKLAMALVSMVNDLKNLDELRGQEQQSGGAGAAAKLRIPLNGSHDGVWSKEPSVSGTPKSNHSVSVGSVASYPASTARSRPPASPSQREDPGQLCQQLRALAEHASELLLLLSDCDTAVRSHLCEKDTLGPLLRELRHWPTIILFKIAKCLKHLSSEPELLGQMQDAGTLEVLVHMLSQERSVKNMELKKEVLSTIYNMCKINRSRQEQVVAAGVIPHLCRFSSEPRRHDNEQELKLRQALRPTAVSLLCRFAHSSPYTRQEIWSNDGLTLMLRLLVEEQWQPLILDALATWLEEDIHRVEPKLMYQESIERLVTLLQSYRQKQSAVAGVLDPLLRMLQRSDKLSRQLGQGGLVPVIMEMLRTADAATSLKLLKALRSIYEMHPRPKEFIKRYDVERHLHRLASGSASGSLSGEVRVLVRKAAQELLRAFQMNQIW</sequence>
<feature type="compositionally biased region" description="Polar residues" evidence="11">
    <location>
        <begin position="765"/>
        <end position="781"/>
    </location>
</feature>
<evidence type="ECO:0000256" key="10">
    <source>
        <dbReference type="PROSITE-ProRule" id="PRU10141"/>
    </source>
</evidence>
<evidence type="ECO:0000256" key="3">
    <source>
        <dbReference type="ARBA" id="ARBA00022527"/>
    </source>
</evidence>
<dbReference type="EC" id="2.7.11.25" evidence="2"/>
<feature type="compositionally biased region" description="Low complexity" evidence="11">
    <location>
        <begin position="783"/>
        <end position="794"/>
    </location>
</feature>
<proteinExistence type="inferred from homology"/>
<dbReference type="PRINTS" id="PR00109">
    <property type="entry name" value="TYRKINASE"/>
</dbReference>
<dbReference type="InterPro" id="IPR000719">
    <property type="entry name" value="Prot_kinase_dom"/>
</dbReference>
<dbReference type="GO" id="GO:0005524">
    <property type="term" value="F:ATP binding"/>
    <property type="evidence" value="ECO:0007669"/>
    <property type="project" value="UniProtKB-UniRule"/>
</dbReference>
<dbReference type="Proteomes" id="UP000708148">
    <property type="component" value="Unassembled WGS sequence"/>
</dbReference>
<dbReference type="InterPro" id="IPR001245">
    <property type="entry name" value="Ser-Thr/Tyr_kinase_cat_dom"/>
</dbReference>
<evidence type="ECO:0000259" key="12">
    <source>
        <dbReference type="PROSITE" id="PS50011"/>
    </source>
</evidence>
<dbReference type="InterPro" id="IPR011989">
    <property type="entry name" value="ARM-like"/>
</dbReference>
<dbReference type="GO" id="GO:0004709">
    <property type="term" value="F:MAP kinase kinase kinase activity"/>
    <property type="evidence" value="ECO:0007669"/>
    <property type="project" value="UniProtKB-EC"/>
</dbReference>
<dbReference type="Gene3D" id="1.25.10.10">
    <property type="entry name" value="Leucine-rich Repeat Variant"/>
    <property type="match status" value="3"/>
</dbReference>
<feature type="compositionally biased region" description="Acidic residues" evidence="11">
    <location>
        <begin position="389"/>
        <end position="401"/>
    </location>
</feature>
<comment type="catalytic activity">
    <reaction evidence="8">
        <text>L-threonyl-[protein] + ATP = O-phospho-L-threonyl-[protein] + ADP + H(+)</text>
        <dbReference type="Rhea" id="RHEA:46608"/>
        <dbReference type="Rhea" id="RHEA-COMP:11060"/>
        <dbReference type="Rhea" id="RHEA-COMP:11605"/>
        <dbReference type="ChEBI" id="CHEBI:15378"/>
        <dbReference type="ChEBI" id="CHEBI:30013"/>
        <dbReference type="ChEBI" id="CHEBI:30616"/>
        <dbReference type="ChEBI" id="CHEBI:61977"/>
        <dbReference type="ChEBI" id="CHEBI:456216"/>
        <dbReference type="EC" id="2.7.11.25"/>
    </reaction>
</comment>
<feature type="region of interest" description="Disordered" evidence="11">
    <location>
        <begin position="756"/>
        <end position="805"/>
    </location>
</feature>
<comment type="catalytic activity">
    <reaction evidence="9">
        <text>L-seryl-[protein] + ATP = O-phospho-L-seryl-[protein] + ADP + H(+)</text>
        <dbReference type="Rhea" id="RHEA:17989"/>
        <dbReference type="Rhea" id="RHEA-COMP:9863"/>
        <dbReference type="Rhea" id="RHEA-COMP:11604"/>
        <dbReference type="ChEBI" id="CHEBI:15378"/>
        <dbReference type="ChEBI" id="CHEBI:29999"/>
        <dbReference type="ChEBI" id="CHEBI:30616"/>
        <dbReference type="ChEBI" id="CHEBI:83421"/>
        <dbReference type="ChEBI" id="CHEBI:456216"/>
        <dbReference type="EC" id="2.7.11.25"/>
    </reaction>
</comment>
<feature type="binding site" evidence="10">
    <location>
        <position position="68"/>
    </location>
    <ligand>
        <name>ATP</name>
        <dbReference type="ChEBI" id="CHEBI:30616"/>
    </ligand>
</feature>
<evidence type="ECO:0000313" key="13">
    <source>
        <dbReference type="EMBL" id="CAD7703488.1"/>
    </source>
</evidence>
<keyword evidence="5 10" id="KW-0547">Nucleotide-binding</keyword>
<evidence type="ECO:0000256" key="7">
    <source>
        <dbReference type="ARBA" id="ARBA00022840"/>
    </source>
</evidence>
<evidence type="ECO:0000256" key="6">
    <source>
        <dbReference type="ARBA" id="ARBA00022777"/>
    </source>
</evidence>
<dbReference type="SMART" id="SM00220">
    <property type="entry name" value="S_TKc"/>
    <property type="match status" value="1"/>
</dbReference>
<dbReference type="InterPro" id="IPR050538">
    <property type="entry name" value="MAP_kinase_kinase_kinase"/>
</dbReference>
<dbReference type="PROSITE" id="PS00108">
    <property type="entry name" value="PROTEIN_KINASE_ST"/>
    <property type="match status" value="1"/>
</dbReference>
<comment type="similarity">
    <text evidence="1">Belongs to the protein kinase superfamily. STE Ser/Thr protein kinase family. MAP kinase kinase kinase subfamily.</text>
</comment>
<dbReference type="PROSITE" id="PS50011">
    <property type="entry name" value="PROTEIN_KINASE_DOM"/>
    <property type="match status" value="1"/>
</dbReference>
<reference evidence="13" key="1">
    <citation type="submission" date="2020-12" db="EMBL/GenBank/DDBJ databases">
        <authorList>
            <person name="Iha C."/>
        </authorList>
    </citation>
    <scope>NUCLEOTIDE SEQUENCE</scope>
</reference>
<dbReference type="SUPFAM" id="SSF48371">
    <property type="entry name" value="ARM repeat"/>
    <property type="match status" value="1"/>
</dbReference>
<evidence type="ECO:0000256" key="1">
    <source>
        <dbReference type="ARBA" id="ARBA00006529"/>
    </source>
</evidence>
<dbReference type="SUPFAM" id="SSF56112">
    <property type="entry name" value="Protein kinase-like (PK-like)"/>
    <property type="match status" value="1"/>
</dbReference>
<dbReference type="OrthoDB" id="8693905at2759"/>
<dbReference type="FunFam" id="3.30.200.20:FF:000042">
    <property type="entry name" value="Aurora kinase A"/>
    <property type="match status" value="1"/>
</dbReference>
<dbReference type="FunFam" id="1.10.510.10:FF:000571">
    <property type="entry name" value="Maternal embryonic leucine zipper kinase"/>
    <property type="match status" value="1"/>
</dbReference>
<dbReference type="InterPro" id="IPR016024">
    <property type="entry name" value="ARM-type_fold"/>
</dbReference>
<dbReference type="InterPro" id="IPR017441">
    <property type="entry name" value="Protein_kinase_ATP_BS"/>
</dbReference>
<evidence type="ECO:0000313" key="14">
    <source>
        <dbReference type="Proteomes" id="UP000708148"/>
    </source>
</evidence>
<dbReference type="CDD" id="cd06627">
    <property type="entry name" value="STKc_Cdc7_like"/>
    <property type="match status" value="1"/>
</dbReference>
<dbReference type="Pfam" id="PF00069">
    <property type="entry name" value="Pkinase"/>
    <property type="match status" value="1"/>
</dbReference>
<organism evidence="13 14">
    <name type="scientific">Ostreobium quekettii</name>
    <dbReference type="NCBI Taxonomy" id="121088"/>
    <lineage>
        <taxon>Eukaryota</taxon>
        <taxon>Viridiplantae</taxon>
        <taxon>Chlorophyta</taxon>
        <taxon>core chlorophytes</taxon>
        <taxon>Ulvophyceae</taxon>
        <taxon>TCBD clade</taxon>
        <taxon>Bryopsidales</taxon>
        <taxon>Ostreobineae</taxon>
        <taxon>Ostreobiaceae</taxon>
        <taxon>Ostreobium</taxon>
    </lineage>
</organism>
<gene>
    <name evidence="13" type="ORF">OSTQU699_LOCUS8845</name>
</gene>
<dbReference type="PROSITE" id="PS00107">
    <property type="entry name" value="PROTEIN_KINASE_ATP"/>
    <property type="match status" value="1"/>
</dbReference>
<dbReference type="EMBL" id="CAJHUC010002260">
    <property type="protein sequence ID" value="CAD7703488.1"/>
    <property type="molecule type" value="Genomic_DNA"/>
</dbReference>
<feature type="compositionally biased region" description="Pro residues" evidence="11">
    <location>
        <begin position="1"/>
        <end position="11"/>
    </location>
</feature>
<feature type="compositionally biased region" description="Polar residues" evidence="11">
    <location>
        <begin position="427"/>
        <end position="437"/>
    </location>
</feature>
<dbReference type="GO" id="GO:0005737">
    <property type="term" value="C:cytoplasm"/>
    <property type="evidence" value="ECO:0007669"/>
    <property type="project" value="TreeGrafter"/>
</dbReference>